<reference evidence="3" key="1">
    <citation type="journal article" date="2023" name="Mol. Phylogenet. Evol.">
        <title>Genome-scale phylogeny and comparative genomics of the fungal order Sordariales.</title>
        <authorList>
            <person name="Hensen N."/>
            <person name="Bonometti L."/>
            <person name="Westerberg I."/>
            <person name="Brannstrom I.O."/>
            <person name="Guillou S."/>
            <person name="Cros-Aarteil S."/>
            <person name="Calhoun S."/>
            <person name="Haridas S."/>
            <person name="Kuo A."/>
            <person name="Mondo S."/>
            <person name="Pangilinan J."/>
            <person name="Riley R."/>
            <person name="LaButti K."/>
            <person name="Andreopoulos B."/>
            <person name="Lipzen A."/>
            <person name="Chen C."/>
            <person name="Yan M."/>
            <person name="Daum C."/>
            <person name="Ng V."/>
            <person name="Clum A."/>
            <person name="Steindorff A."/>
            <person name="Ohm R.A."/>
            <person name="Martin F."/>
            <person name="Silar P."/>
            <person name="Natvig D.O."/>
            <person name="Lalanne C."/>
            <person name="Gautier V."/>
            <person name="Ament-Velasquez S.L."/>
            <person name="Kruys A."/>
            <person name="Hutchinson M.I."/>
            <person name="Powell A.J."/>
            <person name="Barry K."/>
            <person name="Miller A.N."/>
            <person name="Grigoriev I.V."/>
            <person name="Debuchy R."/>
            <person name="Gladieux P."/>
            <person name="Hiltunen Thoren M."/>
            <person name="Johannesson H."/>
        </authorList>
    </citation>
    <scope>NUCLEOTIDE SEQUENCE [LARGE SCALE GENOMIC DNA]</scope>
    <source>
        <strain evidence="3">CBS 284.82</strain>
    </source>
</reference>
<proteinExistence type="predicted"/>
<dbReference type="Pfam" id="PF06985">
    <property type="entry name" value="HET"/>
    <property type="match status" value="1"/>
</dbReference>
<dbReference type="InterPro" id="IPR010730">
    <property type="entry name" value="HET"/>
</dbReference>
<dbReference type="PANTHER" id="PTHR33112:SF11">
    <property type="entry name" value="HETEROKARYON INCOMPATIBILITY DOMAIN-CONTAINING PROTEIN"/>
    <property type="match status" value="1"/>
</dbReference>
<feature type="domain" description="Heterokaryon incompatibility" evidence="1">
    <location>
        <begin position="19"/>
        <end position="129"/>
    </location>
</feature>
<dbReference type="Proteomes" id="UP001303115">
    <property type="component" value="Unassembled WGS sequence"/>
</dbReference>
<gene>
    <name evidence="2" type="ORF">C8A01DRAFT_51128</name>
</gene>
<sequence length="332" mass="37658">MDQAVRLAITETSQCEGHYTTLSHRWGIGPIYTLTSATLPTLLAGVRISELPQTFREAIEITRRLGVRYLWIDSMCIIQDSADDWQKESAQMVHVYSHSHLNIAATASDNAQQGLFRRRQRSWVMQERFLAPRVVHFVASQLFWECHQRTASEILDPDYLAQTDILLSSVHPSQFPFEMWDRMDKLVAIGGLAQHIARMVGHADTYLAGLWKSRLPRQLLWSVAGCEQAGRAPSYRPPVYRAPSWSWASVEARVTVFEYEDRYKKTHDLLIVKDVSVTPLGGGDVFGQLVGGSIKNKMRAGIRCIYPQTCLKTALLWLTAWLSCTVKCMTAM</sequence>
<evidence type="ECO:0000313" key="2">
    <source>
        <dbReference type="EMBL" id="KAK4031964.1"/>
    </source>
</evidence>
<accession>A0AAN6SLE4</accession>
<dbReference type="AlphaFoldDB" id="A0AAN6SLE4"/>
<comment type="caution">
    <text evidence="2">The sequence shown here is derived from an EMBL/GenBank/DDBJ whole genome shotgun (WGS) entry which is preliminary data.</text>
</comment>
<dbReference type="EMBL" id="MU854670">
    <property type="protein sequence ID" value="KAK4031964.1"/>
    <property type="molecule type" value="Genomic_DNA"/>
</dbReference>
<protein>
    <submittedName>
        <fullName evidence="2">Heterokaryon incompatibility protein</fullName>
    </submittedName>
</protein>
<organism evidence="2 3">
    <name type="scientific">Parachaetomium inaequale</name>
    <dbReference type="NCBI Taxonomy" id="2588326"/>
    <lineage>
        <taxon>Eukaryota</taxon>
        <taxon>Fungi</taxon>
        <taxon>Dikarya</taxon>
        <taxon>Ascomycota</taxon>
        <taxon>Pezizomycotina</taxon>
        <taxon>Sordariomycetes</taxon>
        <taxon>Sordariomycetidae</taxon>
        <taxon>Sordariales</taxon>
        <taxon>Chaetomiaceae</taxon>
        <taxon>Parachaetomium</taxon>
    </lineage>
</organism>
<keyword evidence="3" id="KW-1185">Reference proteome</keyword>
<name>A0AAN6SLE4_9PEZI</name>
<evidence type="ECO:0000259" key="1">
    <source>
        <dbReference type="Pfam" id="PF06985"/>
    </source>
</evidence>
<evidence type="ECO:0000313" key="3">
    <source>
        <dbReference type="Proteomes" id="UP001303115"/>
    </source>
</evidence>
<dbReference type="PANTHER" id="PTHR33112">
    <property type="entry name" value="DOMAIN PROTEIN, PUTATIVE-RELATED"/>
    <property type="match status" value="1"/>
</dbReference>